<protein>
    <submittedName>
        <fullName evidence="1">Uncharacterized protein</fullName>
    </submittedName>
</protein>
<dbReference type="Proteomes" id="UP001281147">
    <property type="component" value="Unassembled WGS sequence"/>
</dbReference>
<sequence>MESTMEQRLQDFLLAEVRDGFPYMKTSRTHLIAKRCNKLLGNEIEAQMPEMVDTKSRISFLSLSAELRNHIDALVLSPEQEGEAGVPGSTGICVDGHRQNDDCDITYYGEVTDWAKQPSLTRVSHHIRLESLPVSYGNNRFIVYSDGWDVEEDDYARRVCHTKAMCWLKAIGSHNTALLKDIHVRFREYNDLDWCPAKRFIGIAQRRGIKLPPARIKGFVSGWSGYEETPVLRGRLSIDETVIVTTHVWREVDESQVVYQEKYDVVGGYEWEPKPVFLKNSWERLVLVQMPDGNRY</sequence>
<proteinExistence type="predicted"/>
<reference evidence="1" key="1">
    <citation type="submission" date="2023-07" db="EMBL/GenBank/DDBJ databases">
        <title>Black Yeasts Isolated from many extreme environments.</title>
        <authorList>
            <person name="Coleine C."/>
            <person name="Stajich J.E."/>
            <person name="Selbmann L."/>
        </authorList>
    </citation>
    <scope>NUCLEOTIDE SEQUENCE</scope>
    <source>
        <strain evidence="1">CCFEE 5714</strain>
    </source>
</reference>
<name>A0ACC3N4K4_9PEZI</name>
<accession>A0ACC3N4K4</accession>
<organism evidence="1 2">
    <name type="scientific">Vermiconidia calcicola</name>
    <dbReference type="NCBI Taxonomy" id="1690605"/>
    <lineage>
        <taxon>Eukaryota</taxon>
        <taxon>Fungi</taxon>
        <taxon>Dikarya</taxon>
        <taxon>Ascomycota</taxon>
        <taxon>Pezizomycotina</taxon>
        <taxon>Dothideomycetes</taxon>
        <taxon>Dothideomycetidae</taxon>
        <taxon>Mycosphaerellales</taxon>
        <taxon>Extremaceae</taxon>
        <taxon>Vermiconidia</taxon>
    </lineage>
</organism>
<dbReference type="EMBL" id="JAUTXU010000096">
    <property type="protein sequence ID" value="KAK3708997.1"/>
    <property type="molecule type" value="Genomic_DNA"/>
</dbReference>
<gene>
    <name evidence="1" type="ORF">LTR37_011161</name>
</gene>
<evidence type="ECO:0000313" key="1">
    <source>
        <dbReference type="EMBL" id="KAK3708997.1"/>
    </source>
</evidence>
<comment type="caution">
    <text evidence="1">The sequence shown here is derived from an EMBL/GenBank/DDBJ whole genome shotgun (WGS) entry which is preliminary data.</text>
</comment>
<keyword evidence="2" id="KW-1185">Reference proteome</keyword>
<evidence type="ECO:0000313" key="2">
    <source>
        <dbReference type="Proteomes" id="UP001281147"/>
    </source>
</evidence>